<sequence>MFSTLAYENGKFRGEVIEMLLAHKDPNKIRRAYNRATYEDEKREVIEWWSGFLEGVRNG</sequence>
<evidence type="ECO:0000313" key="1">
    <source>
        <dbReference type="EMBL" id="SFV71593.1"/>
    </source>
</evidence>
<dbReference type="InterPro" id="IPR011010">
    <property type="entry name" value="DNA_brk_join_enz"/>
</dbReference>
<name>A0A1W1D0R1_9ZZZZ</name>
<proteinExistence type="predicted"/>
<protein>
    <submittedName>
        <fullName evidence="1">Integrase</fullName>
    </submittedName>
</protein>
<accession>A0A1W1D0R1</accession>
<dbReference type="AlphaFoldDB" id="A0A1W1D0R1"/>
<reference evidence="1" key="1">
    <citation type="submission" date="2016-10" db="EMBL/GenBank/DDBJ databases">
        <authorList>
            <person name="de Groot N.N."/>
        </authorList>
    </citation>
    <scope>NUCLEOTIDE SEQUENCE</scope>
</reference>
<gene>
    <name evidence="1" type="ORF">MNB_SV-13-1487</name>
</gene>
<dbReference type="EMBL" id="FPHM01000278">
    <property type="protein sequence ID" value="SFV71593.1"/>
    <property type="molecule type" value="Genomic_DNA"/>
</dbReference>
<dbReference type="GO" id="GO:0003677">
    <property type="term" value="F:DNA binding"/>
    <property type="evidence" value="ECO:0007669"/>
    <property type="project" value="InterPro"/>
</dbReference>
<organism evidence="1">
    <name type="scientific">hydrothermal vent metagenome</name>
    <dbReference type="NCBI Taxonomy" id="652676"/>
    <lineage>
        <taxon>unclassified sequences</taxon>
        <taxon>metagenomes</taxon>
        <taxon>ecological metagenomes</taxon>
    </lineage>
</organism>
<dbReference type="SUPFAM" id="SSF56349">
    <property type="entry name" value="DNA breaking-rejoining enzymes"/>
    <property type="match status" value="1"/>
</dbReference>